<accession>A0AAD2GDP7</accession>
<comment type="caution">
    <text evidence="2">The sequence shown here is derived from an EMBL/GenBank/DDBJ whole genome shotgun (WGS) entry which is preliminary data.</text>
</comment>
<dbReference type="AlphaFoldDB" id="A0AAD2GDP7"/>
<dbReference type="EMBL" id="CAKOGP040002412">
    <property type="protein sequence ID" value="CAJ1968846.1"/>
    <property type="molecule type" value="Genomic_DNA"/>
</dbReference>
<feature type="region of interest" description="Disordered" evidence="1">
    <location>
        <begin position="1"/>
        <end position="97"/>
    </location>
</feature>
<feature type="region of interest" description="Disordered" evidence="1">
    <location>
        <begin position="841"/>
        <end position="879"/>
    </location>
</feature>
<organism evidence="2 3">
    <name type="scientific">Cylindrotheca closterium</name>
    <dbReference type="NCBI Taxonomy" id="2856"/>
    <lineage>
        <taxon>Eukaryota</taxon>
        <taxon>Sar</taxon>
        <taxon>Stramenopiles</taxon>
        <taxon>Ochrophyta</taxon>
        <taxon>Bacillariophyta</taxon>
        <taxon>Bacillariophyceae</taxon>
        <taxon>Bacillariophycidae</taxon>
        <taxon>Bacillariales</taxon>
        <taxon>Bacillariaceae</taxon>
        <taxon>Cylindrotheca</taxon>
    </lineage>
</organism>
<keyword evidence="3" id="KW-1185">Reference proteome</keyword>
<proteinExistence type="predicted"/>
<dbReference type="Proteomes" id="UP001295423">
    <property type="component" value="Unassembled WGS sequence"/>
</dbReference>
<feature type="compositionally biased region" description="Basic residues" evidence="1">
    <location>
        <begin position="28"/>
        <end position="40"/>
    </location>
</feature>
<evidence type="ECO:0000313" key="3">
    <source>
        <dbReference type="Proteomes" id="UP001295423"/>
    </source>
</evidence>
<feature type="non-terminal residue" evidence="2">
    <location>
        <position position="1"/>
    </location>
</feature>
<sequence>GSSFDKAQGRASSPGERRLPTGQPSRKSPSKRKKKTRSTPKKPTPIARKKNPTKTSNKQVTIGEEHNTMKSPPRATGTNRHAPPTPATTNNNGNQDTSQFILQTILQSTEPMMRQMQATAERLAQVTERLQEKVANPPSEGPRTTARQLEPDLHGAHNRLIQYNQGTTPNGGEDEVPRGPNGEVLINQHDPPVCIGQVDSSKDDKDKIHGLSIFDSQIDRAMMPEALPRSQYKGLYDVMNDIASLPGTCSPKGGGGDVDVNTDTTDIMQQFLETVESSKNPSMKTKITDIHYPKTSRHGLALIKSEADLFKAASTIAEDKELTSWNQRLRVQSYLHNRGYMKDFIDDYLERLIIRETLTNYTALINKIRQKRIDGMSDAWKGSEAYLLLSHHSKELLRIRVHSTSKRLLLFQNYIYLRDAQAKNFNSNKITEKTITNVREENRLFQEALDSRLEALVEERLAEHLAKNKKGAGKGNDKPKCSWCHNRDLHIALGIEHTPKACPLRSHPTTWAKKACRKVLQTYKADPKRPIAEIVKEVSEGEQKCSVDDDTTGVTAGVERRRVATTGLLGLRTMGVIGGGCELMRYAWPKLDLLFSIRHKEETIPTDLVDPPLVRLGPHRSWLGLLENHPVDLLIIEKGNHKVPTRGPQQQPWEDMIASVSLKQRPTIVIESWRTDPTLWQYEPTSKASTTRWKELGYQTNCRAINATAVGGAIDQSRLLVIRTKIESELNWKWDSLDRDLSVIRPMSNLLTPLGLVPKRAYSPWGSPNTPKAFSDPMPHRIGAWIETEKGIRRLMKDELAQGLGIPKGAEEGNSAHSLHRSTSLFHWEYLSYSMERLKDHGTPGSDHGPRPFLLMGNPPLPSPRTRRSSHGAPPDLSLDGLWHQLRIANLRKASDQ</sequence>
<evidence type="ECO:0000313" key="2">
    <source>
        <dbReference type="EMBL" id="CAJ1968846.1"/>
    </source>
</evidence>
<gene>
    <name evidence="2" type="ORF">CYCCA115_LOCUS23425</name>
</gene>
<reference evidence="2" key="1">
    <citation type="submission" date="2023-08" db="EMBL/GenBank/DDBJ databases">
        <authorList>
            <person name="Audoor S."/>
            <person name="Bilcke G."/>
        </authorList>
    </citation>
    <scope>NUCLEOTIDE SEQUENCE</scope>
</reference>
<protein>
    <submittedName>
        <fullName evidence="2">Uncharacterized protein</fullName>
    </submittedName>
</protein>
<name>A0AAD2GDP7_9STRA</name>
<evidence type="ECO:0000256" key="1">
    <source>
        <dbReference type="SAM" id="MobiDB-lite"/>
    </source>
</evidence>